<gene>
    <name evidence="2" type="ORF">COS47_01115</name>
</gene>
<keyword evidence="1" id="KW-0472">Membrane</keyword>
<feature type="transmembrane region" description="Helical" evidence="1">
    <location>
        <begin position="68"/>
        <end position="91"/>
    </location>
</feature>
<protein>
    <recommendedName>
        <fullName evidence="4">Histidine kinase N-terminal 7TM region domain-containing protein</fullName>
    </recommendedName>
</protein>
<dbReference type="EMBL" id="PEUV01000023">
    <property type="protein sequence ID" value="PIV12710.1"/>
    <property type="molecule type" value="Genomic_DNA"/>
</dbReference>
<name>A0A2M7BYK2_9BACT</name>
<feature type="non-terminal residue" evidence="2">
    <location>
        <position position="146"/>
    </location>
</feature>
<organism evidence="2 3">
    <name type="scientific">Candidatus Nealsonbacteria bacterium CG03_land_8_20_14_0_80_36_12</name>
    <dbReference type="NCBI Taxonomy" id="1974701"/>
    <lineage>
        <taxon>Bacteria</taxon>
        <taxon>Candidatus Nealsoniibacteriota</taxon>
    </lineage>
</organism>
<feature type="transmembrane region" description="Helical" evidence="1">
    <location>
        <begin position="103"/>
        <end position="123"/>
    </location>
</feature>
<dbReference type="Proteomes" id="UP000230324">
    <property type="component" value="Unassembled WGS sequence"/>
</dbReference>
<proteinExistence type="predicted"/>
<accession>A0A2M7BYK2</accession>
<dbReference type="AlphaFoldDB" id="A0A2M7BYK2"/>
<reference evidence="3" key="1">
    <citation type="submission" date="2017-09" db="EMBL/GenBank/DDBJ databases">
        <title>Depth-based differentiation of microbial function through sediment-hosted aquifers and enrichment of novel symbionts in the deep terrestrial subsurface.</title>
        <authorList>
            <person name="Probst A.J."/>
            <person name="Ladd B."/>
            <person name="Jarett J.K."/>
            <person name="Geller-Mcgrath D.E."/>
            <person name="Sieber C.M.K."/>
            <person name="Emerson J.B."/>
            <person name="Anantharaman K."/>
            <person name="Thomas B.C."/>
            <person name="Malmstrom R."/>
            <person name="Stieglmeier M."/>
            <person name="Klingl A."/>
            <person name="Woyke T."/>
            <person name="Ryan C.M."/>
            <person name="Banfield J.F."/>
        </authorList>
    </citation>
    <scope>NUCLEOTIDE SEQUENCE [LARGE SCALE GENOMIC DNA]</scope>
</reference>
<evidence type="ECO:0000313" key="2">
    <source>
        <dbReference type="EMBL" id="PIV12710.1"/>
    </source>
</evidence>
<keyword evidence="1" id="KW-0812">Transmembrane</keyword>
<keyword evidence="1" id="KW-1133">Transmembrane helix</keyword>
<evidence type="ECO:0000256" key="1">
    <source>
        <dbReference type="SAM" id="Phobius"/>
    </source>
</evidence>
<feature type="transmembrane region" description="Helical" evidence="1">
    <location>
        <begin position="6"/>
        <end position="28"/>
    </location>
</feature>
<comment type="caution">
    <text evidence="2">The sequence shown here is derived from an EMBL/GenBank/DDBJ whole genome shotgun (WGS) entry which is preliminary data.</text>
</comment>
<feature type="transmembrane region" description="Helical" evidence="1">
    <location>
        <begin position="40"/>
        <end position="56"/>
    </location>
</feature>
<sequence length="146" mass="16356">MGFAVSILNLILASTISLLAFGLGIIVFLKNKGSWINRSFGIFSLGATIWILSAYLSDLPQLSSFSLYFNRLIFAGLSLMLAGFFHFCFLFPSEKKPSKFFLNFIYSIGTILVFLSFFTPFIIKGIVFKEWGTDLITGPLFPFFIG</sequence>
<evidence type="ECO:0008006" key="4">
    <source>
        <dbReference type="Google" id="ProtNLM"/>
    </source>
</evidence>
<evidence type="ECO:0000313" key="3">
    <source>
        <dbReference type="Proteomes" id="UP000230324"/>
    </source>
</evidence>